<evidence type="ECO:0000313" key="1">
    <source>
        <dbReference type="EMBL" id="MCD7462635.1"/>
    </source>
</evidence>
<dbReference type="Proteomes" id="UP000823775">
    <property type="component" value="Unassembled WGS sequence"/>
</dbReference>
<keyword evidence="2" id="KW-1185">Reference proteome</keyword>
<proteinExistence type="predicted"/>
<organism evidence="1 2">
    <name type="scientific">Datura stramonium</name>
    <name type="common">Jimsonweed</name>
    <name type="synonym">Common thornapple</name>
    <dbReference type="NCBI Taxonomy" id="4076"/>
    <lineage>
        <taxon>Eukaryota</taxon>
        <taxon>Viridiplantae</taxon>
        <taxon>Streptophyta</taxon>
        <taxon>Embryophyta</taxon>
        <taxon>Tracheophyta</taxon>
        <taxon>Spermatophyta</taxon>
        <taxon>Magnoliopsida</taxon>
        <taxon>eudicotyledons</taxon>
        <taxon>Gunneridae</taxon>
        <taxon>Pentapetalae</taxon>
        <taxon>asterids</taxon>
        <taxon>lamiids</taxon>
        <taxon>Solanales</taxon>
        <taxon>Solanaceae</taxon>
        <taxon>Solanoideae</taxon>
        <taxon>Datureae</taxon>
        <taxon>Datura</taxon>
    </lineage>
</organism>
<reference evidence="1 2" key="1">
    <citation type="journal article" date="2021" name="BMC Genomics">
        <title>Datura genome reveals duplications of psychoactive alkaloid biosynthetic genes and high mutation rate following tissue culture.</title>
        <authorList>
            <person name="Rajewski A."/>
            <person name="Carter-House D."/>
            <person name="Stajich J."/>
            <person name="Litt A."/>
        </authorList>
    </citation>
    <scope>NUCLEOTIDE SEQUENCE [LARGE SCALE GENOMIC DNA]</scope>
    <source>
        <strain evidence="1">AR-01</strain>
    </source>
</reference>
<comment type="caution">
    <text evidence="1">The sequence shown here is derived from an EMBL/GenBank/DDBJ whole genome shotgun (WGS) entry which is preliminary data.</text>
</comment>
<sequence>MQASAAVERGRYLYCMIQRQLTDTGLKSPHLHTYSLCPVNLSHKAISAFRLLSFSKHRREKEEGMVLALG</sequence>
<accession>A0ABS8SUC9</accession>
<name>A0ABS8SUC9_DATST</name>
<dbReference type="EMBL" id="JACEIK010000821">
    <property type="protein sequence ID" value="MCD7462635.1"/>
    <property type="molecule type" value="Genomic_DNA"/>
</dbReference>
<gene>
    <name evidence="1" type="ORF">HAX54_049007</name>
</gene>
<evidence type="ECO:0000313" key="2">
    <source>
        <dbReference type="Proteomes" id="UP000823775"/>
    </source>
</evidence>
<protein>
    <submittedName>
        <fullName evidence="1">Uncharacterized protein</fullName>
    </submittedName>
</protein>